<keyword evidence="5" id="KW-0067">ATP-binding</keyword>
<keyword evidence="4" id="KW-0378">Hydrolase</keyword>
<proteinExistence type="inferred from homology"/>
<dbReference type="VEuPathDB" id="TriTrypDB:ADEAN_000230500"/>
<evidence type="ECO:0000259" key="8">
    <source>
        <dbReference type="Pfam" id="PF09262"/>
    </source>
</evidence>
<keyword evidence="3" id="KW-0547">Nucleotide-binding</keyword>
<dbReference type="GO" id="GO:0016558">
    <property type="term" value="P:protein import into peroxisome matrix"/>
    <property type="evidence" value="ECO:0007669"/>
    <property type="project" value="TreeGrafter"/>
</dbReference>
<dbReference type="OrthoDB" id="2187at2759"/>
<dbReference type="Pfam" id="PF00004">
    <property type="entry name" value="AAA"/>
    <property type="match status" value="1"/>
</dbReference>
<dbReference type="GO" id="GO:0005778">
    <property type="term" value="C:peroxisomal membrane"/>
    <property type="evidence" value="ECO:0007669"/>
    <property type="project" value="TreeGrafter"/>
</dbReference>
<keyword evidence="10" id="KW-1185">Reference proteome</keyword>
<dbReference type="AlphaFoldDB" id="A0A7G2CA12"/>
<evidence type="ECO:0000256" key="5">
    <source>
        <dbReference type="ARBA" id="ARBA00022840"/>
    </source>
</evidence>
<evidence type="ECO:0000256" key="3">
    <source>
        <dbReference type="ARBA" id="ARBA00022741"/>
    </source>
</evidence>
<dbReference type="EMBL" id="LR877148">
    <property type="protein sequence ID" value="CAD2214852.1"/>
    <property type="molecule type" value="Genomic_DNA"/>
</dbReference>
<dbReference type="InterPro" id="IPR029067">
    <property type="entry name" value="CDC48_domain_2-like_sf"/>
</dbReference>
<protein>
    <submittedName>
        <fullName evidence="9">Peroxisome biogenesis factor 1, N-terminal/ATPase family associated with various cellular activities (AAA), putative</fullName>
    </submittedName>
</protein>
<dbReference type="PANTHER" id="PTHR23077:SF12">
    <property type="entry name" value="PEROXISOMAL ATPASE PEX1"/>
    <property type="match status" value="1"/>
</dbReference>
<dbReference type="InterPro" id="IPR027417">
    <property type="entry name" value="P-loop_NTPase"/>
</dbReference>
<dbReference type="InterPro" id="IPR015342">
    <property type="entry name" value="PEX1-N_C-lobe"/>
</dbReference>
<dbReference type="Pfam" id="PF09262">
    <property type="entry name" value="PEX-1N"/>
    <property type="match status" value="1"/>
</dbReference>
<dbReference type="SUPFAM" id="SSF52540">
    <property type="entry name" value="P-loop containing nucleoside triphosphate hydrolases"/>
    <property type="match status" value="1"/>
</dbReference>
<dbReference type="Gene3D" id="3.10.330.10">
    <property type="match status" value="1"/>
</dbReference>
<dbReference type="SUPFAM" id="SSF54585">
    <property type="entry name" value="Cdc48 domain 2-like"/>
    <property type="match status" value="1"/>
</dbReference>
<dbReference type="GO" id="GO:0005829">
    <property type="term" value="C:cytosol"/>
    <property type="evidence" value="ECO:0007669"/>
    <property type="project" value="TreeGrafter"/>
</dbReference>
<dbReference type="GO" id="GO:0005524">
    <property type="term" value="F:ATP binding"/>
    <property type="evidence" value="ECO:0007669"/>
    <property type="project" value="UniProtKB-KW"/>
</dbReference>
<comment type="similarity">
    <text evidence="2">Belongs to the AAA ATPase family.</text>
</comment>
<sequence>MFSNTFEIGVQSTRKDSFVSISASFIKQAIVPLYGNKLPYCVPLKLTGKDGKCCYVGCLTSQDIPGKSNRISLSPTLASDLGLSSGEVVSCVPVSKAPRATRVLVDPFNVDESEVVEHNALRIEANLLRQIQVVYPGMTVTVNISAGLVAKVRVRLIECGEGNELKEGCAVMFDGTLFVVATRARDSDDAKGDTTPLSAIVRARPSSAATAVVGADVAARYRWTTGLEVGLLNLGHLALEKEPKMTPSFLRAHMVLAKLTVEEEEGGDGVALPGLDQPSNVLVIPNPGAVARVNEADASGEGEIEARLTLPAIQEVTAKVVIPSLEQLKTVHDKTLDELQSVLRYAFTSSDKGSVLLSGGKGFGKTVLSRCVCRWAEEEATVHTEYLDCVESKTFLDHLKSTLKRCVLCAPSMLVLDNLDRLAPSQEEGHVQSMSEVTRSVFDLVLSNTDRLSPVVEDHKITILATCASKDNLNERFRSPYCFQTNMALEPLRRPTRQSLLAQILPGVEEETLQKMVALMDNYTPFDVVHIAPRITKLYAERKQKGERNVTLQDCAEASVRDFTPLAHGGISFLKGEKRDWDLIGGLSEAKRHSTTP</sequence>
<dbReference type="InterPro" id="IPR003959">
    <property type="entry name" value="ATPase_AAA_core"/>
</dbReference>
<keyword evidence="6" id="KW-0472">Membrane</keyword>
<reference evidence="9 10" key="1">
    <citation type="submission" date="2020-08" db="EMBL/GenBank/DDBJ databases">
        <authorList>
            <person name="Newling K."/>
            <person name="Davey J."/>
            <person name="Forrester S."/>
        </authorList>
    </citation>
    <scope>NUCLEOTIDE SEQUENCE [LARGE SCALE GENOMIC DNA]</scope>
    <source>
        <strain evidence="10">Crithidia deanei Carvalho (ATCC PRA-265)</strain>
    </source>
</reference>
<evidence type="ECO:0000259" key="7">
    <source>
        <dbReference type="Pfam" id="PF00004"/>
    </source>
</evidence>
<dbReference type="InterPro" id="IPR050168">
    <property type="entry name" value="AAA_ATPase_domain"/>
</dbReference>
<evidence type="ECO:0000256" key="6">
    <source>
        <dbReference type="ARBA" id="ARBA00023136"/>
    </source>
</evidence>
<evidence type="ECO:0000256" key="4">
    <source>
        <dbReference type="ARBA" id="ARBA00022801"/>
    </source>
</evidence>
<feature type="domain" description="ATPase AAA-type core" evidence="7">
    <location>
        <begin position="355"/>
        <end position="487"/>
    </location>
</feature>
<accession>A0A7G2CA12</accession>
<dbReference type="Proteomes" id="UP000515908">
    <property type="component" value="Chromosome 04"/>
</dbReference>
<dbReference type="PANTHER" id="PTHR23077">
    <property type="entry name" value="AAA-FAMILY ATPASE"/>
    <property type="match status" value="1"/>
</dbReference>
<dbReference type="GO" id="GO:0016887">
    <property type="term" value="F:ATP hydrolysis activity"/>
    <property type="evidence" value="ECO:0007669"/>
    <property type="project" value="InterPro"/>
</dbReference>
<dbReference type="Gene3D" id="3.40.50.300">
    <property type="entry name" value="P-loop containing nucleotide triphosphate hydrolases"/>
    <property type="match status" value="1"/>
</dbReference>
<organism evidence="9 10">
    <name type="scientific">Angomonas deanei</name>
    <dbReference type="NCBI Taxonomy" id="59799"/>
    <lineage>
        <taxon>Eukaryota</taxon>
        <taxon>Discoba</taxon>
        <taxon>Euglenozoa</taxon>
        <taxon>Kinetoplastea</taxon>
        <taxon>Metakinetoplastina</taxon>
        <taxon>Trypanosomatida</taxon>
        <taxon>Trypanosomatidae</taxon>
        <taxon>Strigomonadinae</taxon>
        <taxon>Angomonas</taxon>
    </lineage>
</organism>
<evidence type="ECO:0000256" key="2">
    <source>
        <dbReference type="ARBA" id="ARBA00006914"/>
    </source>
</evidence>
<name>A0A7G2CA12_9TRYP</name>
<evidence type="ECO:0000256" key="1">
    <source>
        <dbReference type="ARBA" id="ARBA00004370"/>
    </source>
</evidence>
<evidence type="ECO:0000313" key="10">
    <source>
        <dbReference type="Proteomes" id="UP000515908"/>
    </source>
</evidence>
<gene>
    <name evidence="9" type="ORF">ADEAN_000230500</name>
</gene>
<evidence type="ECO:0000313" key="9">
    <source>
        <dbReference type="EMBL" id="CAD2214852.1"/>
    </source>
</evidence>
<feature type="domain" description="Peroxisomal ATPase PEX1 N-terminal C-lobe" evidence="8">
    <location>
        <begin position="101"/>
        <end position="181"/>
    </location>
</feature>
<comment type="subcellular location">
    <subcellularLocation>
        <location evidence="1">Membrane</location>
    </subcellularLocation>
</comment>